<dbReference type="Proteomes" id="UP000438429">
    <property type="component" value="Unassembled WGS sequence"/>
</dbReference>
<reference evidence="2 3" key="1">
    <citation type="submission" date="2019-06" db="EMBL/GenBank/DDBJ databases">
        <title>Draft genomes of female and male turbot (Scophthalmus maximus).</title>
        <authorList>
            <person name="Xu H."/>
            <person name="Xu X.-W."/>
            <person name="Shao C."/>
            <person name="Chen S."/>
        </authorList>
    </citation>
    <scope>NUCLEOTIDE SEQUENCE [LARGE SCALE GENOMIC DNA]</scope>
    <source>
        <strain evidence="2">Ysfricsl-2016a</strain>
        <tissue evidence="2">Blood</tissue>
    </source>
</reference>
<evidence type="ECO:0000313" key="3">
    <source>
        <dbReference type="Proteomes" id="UP000438429"/>
    </source>
</evidence>
<comment type="caution">
    <text evidence="2">The sequence shown here is derived from an EMBL/GenBank/DDBJ whole genome shotgun (WGS) entry which is preliminary data.</text>
</comment>
<proteinExistence type="predicted"/>
<evidence type="ECO:0000256" key="1">
    <source>
        <dbReference type="SAM" id="MobiDB-lite"/>
    </source>
</evidence>
<sequence>MSSVGTPSDNLHPPRGLTGTSGTPRVSTACDVIPEISAQRFREGAEIYMSTRGQPGARDTKHWQTSA</sequence>
<name>A0A6A4S845_SCOMX</name>
<feature type="region of interest" description="Disordered" evidence="1">
    <location>
        <begin position="1"/>
        <end position="28"/>
    </location>
</feature>
<evidence type="ECO:0000313" key="2">
    <source>
        <dbReference type="EMBL" id="KAF0028465.1"/>
    </source>
</evidence>
<protein>
    <submittedName>
        <fullName evidence="2">Uncharacterized protein</fullName>
    </submittedName>
</protein>
<gene>
    <name evidence="2" type="ORF">F2P81_019552</name>
</gene>
<accession>A0A6A4S845</accession>
<dbReference type="EMBL" id="VEVO01000017">
    <property type="protein sequence ID" value="KAF0028465.1"/>
    <property type="molecule type" value="Genomic_DNA"/>
</dbReference>
<dbReference type="AlphaFoldDB" id="A0A6A4S845"/>
<organism evidence="2 3">
    <name type="scientific">Scophthalmus maximus</name>
    <name type="common">Turbot</name>
    <name type="synonym">Psetta maxima</name>
    <dbReference type="NCBI Taxonomy" id="52904"/>
    <lineage>
        <taxon>Eukaryota</taxon>
        <taxon>Metazoa</taxon>
        <taxon>Chordata</taxon>
        <taxon>Craniata</taxon>
        <taxon>Vertebrata</taxon>
        <taxon>Euteleostomi</taxon>
        <taxon>Actinopterygii</taxon>
        <taxon>Neopterygii</taxon>
        <taxon>Teleostei</taxon>
        <taxon>Neoteleostei</taxon>
        <taxon>Acanthomorphata</taxon>
        <taxon>Carangaria</taxon>
        <taxon>Pleuronectiformes</taxon>
        <taxon>Pleuronectoidei</taxon>
        <taxon>Scophthalmidae</taxon>
        <taxon>Scophthalmus</taxon>
    </lineage>
</organism>